<accession>A0ABV8TYG7</accession>
<proteinExistence type="predicted"/>
<sequence length="274" mass="30193">MTALLLHEQLCDSSVWIPVAERIDAVTPDISVGKSFGKNEIWNDHVVSYCNSRFKEQQFDIVVSFGDACDAAAQVAAQGIARTCLIMNPPVQDYMGTDDPRVESALEAVMGSEEGAERLTSLFESFTEDEWGQLAASRRLSPEQARRFGVGIARANPSEAEEFTAVQISMISRRLQQIDILSTDGESDTRRSDQSPVGNCKRIGNRMHIALGELRIYSLAGFEQWVSDNLPAASVHRLRGTEMVGSWWKYPDDYASLIDVLSSDGPGLGFHESG</sequence>
<dbReference type="Proteomes" id="UP001595823">
    <property type="component" value="Unassembled WGS sequence"/>
</dbReference>
<name>A0ABV8TYG7_9ACTN</name>
<reference evidence="2" key="1">
    <citation type="journal article" date="2019" name="Int. J. Syst. Evol. Microbiol.">
        <title>The Global Catalogue of Microorganisms (GCM) 10K type strain sequencing project: providing services to taxonomists for standard genome sequencing and annotation.</title>
        <authorList>
            <consortium name="The Broad Institute Genomics Platform"/>
            <consortium name="The Broad Institute Genome Sequencing Center for Infectious Disease"/>
            <person name="Wu L."/>
            <person name="Ma J."/>
        </authorList>
    </citation>
    <scope>NUCLEOTIDE SEQUENCE [LARGE SCALE GENOMIC DNA]</scope>
    <source>
        <strain evidence="2">IBRC-M 10908</strain>
    </source>
</reference>
<dbReference type="RefSeq" id="WP_380620332.1">
    <property type="nucleotide sequence ID" value="NZ_JBHSDK010000013.1"/>
</dbReference>
<evidence type="ECO:0000313" key="2">
    <source>
        <dbReference type="Proteomes" id="UP001595823"/>
    </source>
</evidence>
<dbReference type="EMBL" id="JBHSDK010000013">
    <property type="protein sequence ID" value="MFC4335465.1"/>
    <property type="molecule type" value="Genomic_DNA"/>
</dbReference>
<organism evidence="1 2">
    <name type="scientific">Salininema proteolyticum</name>
    <dbReference type="NCBI Taxonomy" id="1607685"/>
    <lineage>
        <taxon>Bacteria</taxon>
        <taxon>Bacillati</taxon>
        <taxon>Actinomycetota</taxon>
        <taxon>Actinomycetes</taxon>
        <taxon>Glycomycetales</taxon>
        <taxon>Glycomycetaceae</taxon>
        <taxon>Salininema</taxon>
    </lineage>
</organism>
<keyword evidence="2" id="KW-1185">Reference proteome</keyword>
<protein>
    <submittedName>
        <fullName evidence="1">Uncharacterized protein</fullName>
    </submittedName>
</protein>
<evidence type="ECO:0000313" key="1">
    <source>
        <dbReference type="EMBL" id="MFC4335465.1"/>
    </source>
</evidence>
<gene>
    <name evidence="1" type="ORF">ACFPET_09670</name>
</gene>
<comment type="caution">
    <text evidence="1">The sequence shown here is derived from an EMBL/GenBank/DDBJ whole genome shotgun (WGS) entry which is preliminary data.</text>
</comment>